<comment type="caution">
    <text evidence="1">The sequence shown here is derived from an EMBL/GenBank/DDBJ whole genome shotgun (WGS) entry which is preliminary data.</text>
</comment>
<dbReference type="EMBL" id="SDEE01001101">
    <property type="protein sequence ID" value="RXW12843.1"/>
    <property type="molecule type" value="Genomic_DNA"/>
</dbReference>
<proteinExistence type="predicted"/>
<evidence type="ECO:0000313" key="1">
    <source>
        <dbReference type="EMBL" id="RXW12843.1"/>
    </source>
</evidence>
<dbReference type="Proteomes" id="UP000290288">
    <property type="component" value="Unassembled WGS sequence"/>
</dbReference>
<accession>A0A4Q2D109</accession>
<keyword evidence="2" id="KW-1185">Reference proteome</keyword>
<protein>
    <submittedName>
        <fullName evidence="1">Uncharacterized protein</fullName>
    </submittedName>
</protein>
<organism evidence="1 2">
    <name type="scientific">Candolleomyces aberdarensis</name>
    <dbReference type="NCBI Taxonomy" id="2316362"/>
    <lineage>
        <taxon>Eukaryota</taxon>
        <taxon>Fungi</taxon>
        <taxon>Dikarya</taxon>
        <taxon>Basidiomycota</taxon>
        <taxon>Agaricomycotina</taxon>
        <taxon>Agaricomycetes</taxon>
        <taxon>Agaricomycetidae</taxon>
        <taxon>Agaricales</taxon>
        <taxon>Agaricineae</taxon>
        <taxon>Psathyrellaceae</taxon>
        <taxon>Candolleomyces</taxon>
    </lineage>
</organism>
<dbReference type="AlphaFoldDB" id="A0A4Q2D109"/>
<reference evidence="1 2" key="1">
    <citation type="submission" date="2019-01" db="EMBL/GenBank/DDBJ databases">
        <title>Draft genome sequence of Psathyrella aberdarensis IHI B618.</title>
        <authorList>
            <person name="Buettner E."/>
            <person name="Kellner H."/>
        </authorList>
    </citation>
    <scope>NUCLEOTIDE SEQUENCE [LARGE SCALE GENOMIC DNA]</scope>
    <source>
        <strain evidence="1 2">IHI B618</strain>
    </source>
</reference>
<gene>
    <name evidence="1" type="ORF">EST38_g13013</name>
</gene>
<name>A0A4Q2D109_9AGAR</name>
<evidence type="ECO:0000313" key="2">
    <source>
        <dbReference type="Proteomes" id="UP000290288"/>
    </source>
</evidence>
<sequence length="57" mass="6779">MERVTEKEWWDLKARTLYALTWNQRKAQERESDHLRIESAVATEEAELEGRCSIAQD</sequence>